<dbReference type="Proteomes" id="UP000253551">
    <property type="component" value="Unassembled WGS sequence"/>
</dbReference>
<protein>
    <recommendedName>
        <fullName evidence="2">Up-regulated during septation protein 1 domain-containing protein</fullName>
    </recommendedName>
</protein>
<dbReference type="InterPro" id="IPR029191">
    <property type="entry name" value="Uds1"/>
</dbReference>
<feature type="coiled-coil region" evidence="1">
    <location>
        <begin position="235"/>
        <end position="328"/>
    </location>
</feature>
<name>A0A367KYG1_RHIST</name>
<reference evidence="3 4" key="1">
    <citation type="journal article" date="2018" name="G3 (Bethesda)">
        <title>Phylogenetic and Phylogenomic Definition of Rhizopus Species.</title>
        <authorList>
            <person name="Gryganskyi A.P."/>
            <person name="Golan J."/>
            <person name="Dolatabadi S."/>
            <person name="Mondo S."/>
            <person name="Robb S."/>
            <person name="Idnurm A."/>
            <person name="Muszewska A."/>
            <person name="Steczkiewicz K."/>
            <person name="Masonjones S."/>
            <person name="Liao H.L."/>
            <person name="Gajdeczka M.T."/>
            <person name="Anike F."/>
            <person name="Vuek A."/>
            <person name="Anishchenko I.M."/>
            <person name="Voigt K."/>
            <person name="de Hoog G.S."/>
            <person name="Smith M.E."/>
            <person name="Heitman J."/>
            <person name="Vilgalys R."/>
            <person name="Stajich J.E."/>
        </authorList>
    </citation>
    <scope>NUCLEOTIDE SEQUENCE [LARGE SCALE GENOMIC DNA]</scope>
    <source>
        <strain evidence="3 4">LSU 92-RS-03</strain>
    </source>
</reference>
<dbReference type="EMBL" id="PJQM01000015">
    <property type="protein sequence ID" value="RCI07214.1"/>
    <property type="molecule type" value="Genomic_DNA"/>
</dbReference>
<feature type="coiled-coil region" evidence="1">
    <location>
        <begin position="534"/>
        <end position="568"/>
    </location>
</feature>
<dbReference type="Pfam" id="PF15456">
    <property type="entry name" value="Uds1"/>
    <property type="match status" value="1"/>
</dbReference>
<comment type="caution">
    <text evidence="3">The sequence shown here is derived from an EMBL/GenBank/DDBJ whole genome shotgun (WGS) entry which is preliminary data.</text>
</comment>
<organism evidence="3 4">
    <name type="scientific">Rhizopus stolonifer</name>
    <name type="common">Rhizopus nigricans</name>
    <dbReference type="NCBI Taxonomy" id="4846"/>
    <lineage>
        <taxon>Eukaryota</taxon>
        <taxon>Fungi</taxon>
        <taxon>Fungi incertae sedis</taxon>
        <taxon>Mucoromycota</taxon>
        <taxon>Mucoromycotina</taxon>
        <taxon>Mucoromycetes</taxon>
        <taxon>Mucorales</taxon>
        <taxon>Mucorineae</taxon>
        <taxon>Rhizopodaceae</taxon>
        <taxon>Rhizopus</taxon>
    </lineage>
</organism>
<keyword evidence="4" id="KW-1185">Reference proteome</keyword>
<sequence>MDDELTHELENIWKLKQLDTAPKQQKVDMNSEDMLMQLLVSHAVIDAKEYPILSFEDYEQLKQHHTKLKNRIQHAIAKLQVDKKIQETSHSLSNLSSNKNRESVMILWNEAVQADKKVKQLSQQLDQLKAEEIEAQYRILQHTAGILCLGLQKLEKKTSSGVHTDDIKTQQKIQQLQSELETITHALKSILLNYKIQPITHSPTHLLSILETQVHAQSQQIGLADERHHVDITNQKKLEFQLRVAQETSRDLQQQQALDTTMQHELQKEYDQIAQLKSTIAEMEIKASQLQSQSTVLQDREKSLKAEMEQYRDQVFQLRIEKEKLERTTKRHSLLSDSGNVEARYEQQSEEQAQEYQGQLREQAAYLEKITHQYEGLRQEHDQLTATCRDLEHLIREKQKLLDARDLQLQQLEADLQQAKKPSPSLHHAADQESLQQLQAIFSEKEAAWIEQSAAMEANYEGILREFDRLTGSAVEFETDKSNYERRIEQLTQEVKELEATLTEEKTKHLGYGQDTATTATLRKEFRKMINEMKADHERTLAREAEEKKRLEKQLKDLKHERDMSRYERINKGVQTLFMA</sequence>
<evidence type="ECO:0000259" key="2">
    <source>
        <dbReference type="Pfam" id="PF15456"/>
    </source>
</evidence>
<gene>
    <name evidence="3" type="ORF">CU098_004690</name>
</gene>
<proteinExistence type="predicted"/>
<keyword evidence="1" id="KW-0175">Coiled coil</keyword>
<dbReference type="AlphaFoldDB" id="A0A367KYG1"/>
<feature type="domain" description="Up-regulated during septation protein 1" evidence="2">
    <location>
        <begin position="36"/>
        <end position="149"/>
    </location>
</feature>
<evidence type="ECO:0000256" key="1">
    <source>
        <dbReference type="SAM" id="Coils"/>
    </source>
</evidence>
<dbReference type="OrthoDB" id="5569911at2759"/>
<feature type="coiled-coil region" evidence="1">
    <location>
        <begin position="111"/>
        <end position="138"/>
    </location>
</feature>
<accession>A0A367KYG1</accession>
<feature type="coiled-coil region" evidence="1">
    <location>
        <begin position="474"/>
        <end position="508"/>
    </location>
</feature>
<evidence type="ECO:0000313" key="4">
    <source>
        <dbReference type="Proteomes" id="UP000253551"/>
    </source>
</evidence>
<evidence type="ECO:0000313" key="3">
    <source>
        <dbReference type="EMBL" id="RCI07214.1"/>
    </source>
</evidence>
<dbReference type="STRING" id="4846.A0A367KYG1"/>
<feature type="coiled-coil region" evidence="1">
    <location>
        <begin position="367"/>
        <end position="415"/>
    </location>
</feature>